<accession>A0A4S4L8X4</accession>
<comment type="caution">
    <text evidence="2">The sequence shown here is derived from an EMBL/GenBank/DDBJ whole genome shotgun (WGS) entry which is preliminary data.</text>
</comment>
<keyword evidence="1" id="KW-0812">Transmembrane</keyword>
<keyword evidence="1" id="KW-1133">Transmembrane helix</keyword>
<dbReference type="OrthoDB" id="2279611at2759"/>
<dbReference type="AlphaFoldDB" id="A0A4S4L8X4"/>
<dbReference type="EMBL" id="SGPK01000219">
    <property type="protein sequence ID" value="THH06060.1"/>
    <property type="molecule type" value="Genomic_DNA"/>
</dbReference>
<evidence type="ECO:0000313" key="2">
    <source>
        <dbReference type="EMBL" id="THH06060.1"/>
    </source>
</evidence>
<keyword evidence="1" id="KW-0472">Membrane</keyword>
<dbReference type="Proteomes" id="UP000308199">
    <property type="component" value="Unassembled WGS sequence"/>
</dbReference>
<gene>
    <name evidence="2" type="ORF">EW145_g4346</name>
</gene>
<evidence type="ECO:0000256" key="1">
    <source>
        <dbReference type="SAM" id="Phobius"/>
    </source>
</evidence>
<name>A0A4S4L8X4_9AGAM</name>
<feature type="transmembrane region" description="Helical" evidence="1">
    <location>
        <begin position="32"/>
        <end position="60"/>
    </location>
</feature>
<proteinExistence type="predicted"/>
<sequence>MQKKYNRYTLYDVPLFPSHQTGAPTYKLTHNLLAIFVGLDMLLLGIGITLIALSLVWMSAGLIQSMVLTREDLLAVLVLGGLFVATFLLSLPALLYTSSLSPVEEFSSTKLVVLNMTLCLDQVVVVLVGVIIWWRTLQERATFFQYWKNEDEDFRQSLEAKVL</sequence>
<keyword evidence="3" id="KW-1185">Reference proteome</keyword>
<protein>
    <submittedName>
        <fullName evidence="2">Uncharacterized protein</fullName>
    </submittedName>
</protein>
<reference evidence="2 3" key="1">
    <citation type="submission" date="2019-02" db="EMBL/GenBank/DDBJ databases">
        <title>Genome sequencing of the rare red list fungi Phellinidium pouzarii.</title>
        <authorList>
            <person name="Buettner E."/>
            <person name="Kellner H."/>
        </authorList>
    </citation>
    <scope>NUCLEOTIDE SEQUENCE [LARGE SCALE GENOMIC DNA]</scope>
    <source>
        <strain evidence="2 3">DSM 108285</strain>
    </source>
</reference>
<feature type="transmembrane region" description="Helical" evidence="1">
    <location>
        <begin position="72"/>
        <end position="91"/>
    </location>
</feature>
<evidence type="ECO:0000313" key="3">
    <source>
        <dbReference type="Proteomes" id="UP000308199"/>
    </source>
</evidence>
<organism evidence="2 3">
    <name type="scientific">Phellinidium pouzarii</name>
    <dbReference type="NCBI Taxonomy" id="167371"/>
    <lineage>
        <taxon>Eukaryota</taxon>
        <taxon>Fungi</taxon>
        <taxon>Dikarya</taxon>
        <taxon>Basidiomycota</taxon>
        <taxon>Agaricomycotina</taxon>
        <taxon>Agaricomycetes</taxon>
        <taxon>Hymenochaetales</taxon>
        <taxon>Hymenochaetaceae</taxon>
        <taxon>Phellinidium</taxon>
    </lineage>
</organism>
<feature type="transmembrane region" description="Helical" evidence="1">
    <location>
        <begin position="111"/>
        <end position="134"/>
    </location>
</feature>